<feature type="region of interest" description="Disordered" evidence="1">
    <location>
        <begin position="79"/>
        <end position="98"/>
    </location>
</feature>
<keyword evidence="5" id="KW-1185">Reference proteome</keyword>
<evidence type="ECO:0000256" key="1">
    <source>
        <dbReference type="SAM" id="MobiDB-lite"/>
    </source>
</evidence>
<keyword evidence="3" id="KW-0732">Signal</keyword>
<evidence type="ECO:0000313" key="5">
    <source>
        <dbReference type="Proteomes" id="UP000018144"/>
    </source>
</evidence>
<sequence length="125" mass="12561">MPSFTNQIRPTVPMLLALSGTALAQSSVSATSAQCLPSDVKLWPSTTESHTLPHVGTASPSATGSTDNLMTVINGTATSDGTAYSTADPSVSPSGESNGVTDKKIYATHAVAGAVTVLLLLLGMG</sequence>
<keyword evidence="2" id="KW-0472">Membrane</keyword>
<reference evidence="4 5" key="1">
    <citation type="journal article" date="2013" name="PLoS Genet.">
        <title>The genome and development-dependent transcriptomes of Pyronema confluens: a window into fungal evolution.</title>
        <authorList>
            <person name="Traeger S."/>
            <person name="Altegoer F."/>
            <person name="Freitag M."/>
            <person name="Gabaldon T."/>
            <person name="Kempken F."/>
            <person name="Kumar A."/>
            <person name="Marcet-Houben M."/>
            <person name="Poggeler S."/>
            <person name="Stajich J.E."/>
            <person name="Nowrousian M."/>
        </authorList>
    </citation>
    <scope>NUCLEOTIDE SEQUENCE [LARGE SCALE GENOMIC DNA]</scope>
    <source>
        <strain evidence="5">CBS 100304</strain>
        <tissue evidence="4">Vegetative mycelium</tissue>
    </source>
</reference>
<name>U4LJX3_PYROM</name>
<proteinExistence type="predicted"/>
<feature type="transmembrane region" description="Helical" evidence="2">
    <location>
        <begin position="105"/>
        <end position="124"/>
    </location>
</feature>
<feature type="chain" id="PRO_5004651503" evidence="3">
    <location>
        <begin position="25"/>
        <end position="125"/>
    </location>
</feature>
<organism evidence="4 5">
    <name type="scientific">Pyronema omphalodes (strain CBS 100304)</name>
    <name type="common">Pyronema confluens</name>
    <dbReference type="NCBI Taxonomy" id="1076935"/>
    <lineage>
        <taxon>Eukaryota</taxon>
        <taxon>Fungi</taxon>
        <taxon>Dikarya</taxon>
        <taxon>Ascomycota</taxon>
        <taxon>Pezizomycotina</taxon>
        <taxon>Pezizomycetes</taxon>
        <taxon>Pezizales</taxon>
        <taxon>Pyronemataceae</taxon>
        <taxon>Pyronema</taxon>
    </lineage>
</organism>
<feature type="compositionally biased region" description="Polar residues" evidence="1">
    <location>
        <begin position="58"/>
        <end position="68"/>
    </location>
</feature>
<evidence type="ECO:0000256" key="2">
    <source>
        <dbReference type="SAM" id="Phobius"/>
    </source>
</evidence>
<feature type="region of interest" description="Disordered" evidence="1">
    <location>
        <begin position="46"/>
        <end position="68"/>
    </location>
</feature>
<keyword evidence="2" id="KW-0812">Transmembrane</keyword>
<feature type="signal peptide" evidence="3">
    <location>
        <begin position="1"/>
        <end position="24"/>
    </location>
</feature>
<dbReference type="AlphaFoldDB" id="U4LJX3"/>
<evidence type="ECO:0000256" key="3">
    <source>
        <dbReference type="SAM" id="SignalP"/>
    </source>
</evidence>
<dbReference type="EMBL" id="HF935309">
    <property type="protein sequence ID" value="CCX29675.1"/>
    <property type="molecule type" value="Genomic_DNA"/>
</dbReference>
<evidence type="ECO:0000313" key="4">
    <source>
        <dbReference type="EMBL" id="CCX29675.1"/>
    </source>
</evidence>
<gene>
    <name evidence="4" type="ORF">PCON_06336</name>
</gene>
<protein>
    <submittedName>
        <fullName evidence="4">Uncharacterized protein</fullName>
    </submittedName>
</protein>
<accession>U4LJX3</accession>
<dbReference type="Proteomes" id="UP000018144">
    <property type="component" value="Unassembled WGS sequence"/>
</dbReference>
<keyword evidence="2" id="KW-1133">Transmembrane helix</keyword>